<dbReference type="Gene3D" id="1.20.140.10">
    <property type="entry name" value="Butyryl-CoA Dehydrogenase, subunit A, domain 3"/>
    <property type="match status" value="1"/>
</dbReference>
<protein>
    <recommendedName>
        <fullName evidence="10">Acyl-CoA dehydrogenase NM domain-like protein</fullName>
    </recommendedName>
</protein>
<evidence type="ECO:0000256" key="1">
    <source>
        <dbReference type="ARBA" id="ARBA00009347"/>
    </source>
</evidence>
<comment type="caution">
    <text evidence="8">The sequence shown here is derived from an EMBL/GenBank/DDBJ whole genome shotgun (WGS) entry which is preliminary data.</text>
</comment>
<evidence type="ECO:0000259" key="5">
    <source>
        <dbReference type="Pfam" id="PF00441"/>
    </source>
</evidence>
<dbReference type="InterPro" id="IPR009100">
    <property type="entry name" value="AcylCoA_DH/oxidase_NM_dom_sf"/>
</dbReference>
<feature type="domain" description="Acyl-CoA oxidase/dehydrogenase middle" evidence="6">
    <location>
        <begin position="172"/>
        <end position="286"/>
    </location>
</feature>
<dbReference type="Pfam" id="PF02770">
    <property type="entry name" value="Acyl-CoA_dh_M"/>
    <property type="match status" value="1"/>
</dbReference>
<evidence type="ECO:0000259" key="6">
    <source>
        <dbReference type="Pfam" id="PF02770"/>
    </source>
</evidence>
<evidence type="ECO:0000313" key="9">
    <source>
        <dbReference type="Proteomes" id="UP001385951"/>
    </source>
</evidence>
<feature type="domain" description="Acyl-CoA dehydrogenase/oxidase C-terminal" evidence="5">
    <location>
        <begin position="297"/>
        <end position="457"/>
    </location>
</feature>
<keyword evidence="9" id="KW-1185">Reference proteome</keyword>
<dbReference type="Gene3D" id="6.10.250.600">
    <property type="match status" value="1"/>
</dbReference>
<evidence type="ECO:0000256" key="3">
    <source>
        <dbReference type="ARBA" id="ARBA00022827"/>
    </source>
</evidence>
<dbReference type="SUPFAM" id="SSF47203">
    <property type="entry name" value="Acyl-CoA dehydrogenase C-terminal domain-like"/>
    <property type="match status" value="1"/>
</dbReference>
<keyword evidence="2 4" id="KW-0285">Flavoprotein</keyword>
<proteinExistence type="inferred from homology"/>
<dbReference type="InterPro" id="IPR041504">
    <property type="entry name" value="AidB_N"/>
</dbReference>
<organism evidence="8 9">
    <name type="scientific">Cerrena zonata</name>
    <dbReference type="NCBI Taxonomy" id="2478898"/>
    <lineage>
        <taxon>Eukaryota</taxon>
        <taxon>Fungi</taxon>
        <taxon>Dikarya</taxon>
        <taxon>Basidiomycota</taxon>
        <taxon>Agaricomycotina</taxon>
        <taxon>Agaricomycetes</taxon>
        <taxon>Polyporales</taxon>
        <taxon>Cerrenaceae</taxon>
        <taxon>Cerrena</taxon>
    </lineage>
</organism>
<keyword evidence="3 4" id="KW-0274">FAD</keyword>
<accession>A0AAW0FQQ9</accession>
<reference evidence="8 9" key="1">
    <citation type="submission" date="2022-09" db="EMBL/GenBank/DDBJ databases">
        <authorList>
            <person name="Palmer J.M."/>
        </authorList>
    </citation>
    <scope>NUCLEOTIDE SEQUENCE [LARGE SCALE GENOMIC DNA]</scope>
    <source>
        <strain evidence="8 9">DSM 7382</strain>
    </source>
</reference>
<dbReference type="SUPFAM" id="SSF56645">
    <property type="entry name" value="Acyl-CoA dehydrogenase NM domain-like"/>
    <property type="match status" value="1"/>
</dbReference>
<evidence type="ECO:0000256" key="4">
    <source>
        <dbReference type="RuleBase" id="RU362125"/>
    </source>
</evidence>
<name>A0AAW0FQQ9_9APHY</name>
<dbReference type="InterPro" id="IPR052904">
    <property type="entry name" value="Acyl-CoA_dehydrogenase-like"/>
</dbReference>
<comment type="similarity">
    <text evidence="1 4">Belongs to the acyl-CoA dehydrogenase family.</text>
</comment>
<dbReference type="Pfam" id="PF18158">
    <property type="entry name" value="AidB_N"/>
    <property type="match status" value="1"/>
</dbReference>
<dbReference type="Gene3D" id="2.40.110.20">
    <property type="match status" value="1"/>
</dbReference>
<keyword evidence="4" id="KW-0560">Oxidoreductase</keyword>
<evidence type="ECO:0000256" key="2">
    <source>
        <dbReference type="ARBA" id="ARBA00022630"/>
    </source>
</evidence>
<dbReference type="InterPro" id="IPR009075">
    <property type="entry name" value="AcylCo_DH/oxidase_C"/>
</dbReference>
<evidence type="ECO:0000313" key="8">
    <source>
        <dbReference type="EMBL" id="KAK7681617.1"/>
    </source>
</evidence>
<comment type="cofactor">
    <cofactor evidence="4">
        <name>FAD</name>
        <dbReference type="ChEBI" id="CHEBI:57692"/>
    </cofactor>
</comment>
<dbReference type="Proteomes" id="UP001385951">
    <property type="component" value="Unassembled WGS sequence"/>
</dbReference>
<dbReference type="GO" id="GO:0003995">
    <property type="term" value="F:acyl-CoA dehydrogenase activity"/>
    <property type="evidence" value="ECO:0007669"/>
    <property type="project" value="TreeGrafter"/>
</dbReference>
<gene>
    <name evidence="8" type="ORF">QCA50_015350</name>
</gene>
<feature type="domain" description="Adaptive response protein AidB N-terminal" evidence="7">
    <location>
        <begin position="8"/>
        <end position="162"/>
    </location>
</feature>
<dbReference type="Pfam" id="PF00441">
    <property type="entry name" value="Acyl-CoA_dh_1"/>
    <property type="match status" value="1"/>
</dbReference>
<evidence type="ECO:0008006" key="10">
    <source>
        <dbReference type="Google" id="ProtNLM"/>
    </source>
</evidence>
<dbReference type="AlphaFoldDB" id="A0AAW0FQQ9"/>
<dbReference type="InterPro" id="IPR036250">
    <property type="entry name" value="AcylCo_DH-like_C"/>
</dbReference>
<dbReference type="PANTHER" id="PTHR42707:SF2">
    <property type="entry name" value="ACD11 DEHYDROGENASE"/>
    <property type="match status" value="1"/>
</dbReference>
<dbReference type="InterPro" id="IPR006091">
    <property type="entry name" value="Acyl-CoA_Oxase/DH_mid-dom"/>
</dbReference>
<sequence>MRVEEGFQPPPYIEGNPYTTDPVLQDLLKRLLPSTSLEEIDADLTRFGDVIIPKCRALSARAEPPKIIQYNQWGQRVDDLQTCEAWRGLKAVMQEEGVISNFYERKYGAHSRVYGYTKVLLATGDTQVIFCPLSMTDGCTRVLELLGNPELKRDIIPRLTSRDPTIAFTAGQWMTERPGGSDVSQTETVATAIPNVTSPYGPVYTINGFKWFSSATDSDVALALARTGPISAGSRSLSLFLVPLRRPLLRTPDEPTPSALSNNIRIHRLKSKIGTKIVPTAELELNGSEAYLLGPLNQGVKCITPVLNITRLYSAISSVGYIRKALSIATAYSKVRTVSSGKQLLKDNALHVSVLAKVNLTYRALTHFTFGAAALLGKVECNVATEEEELRLRMLTPAVKAFAAHYSSMAMEECMAALGGMGYMEETGIGRLIDDGLVEKVWEGTIPVLSLDIVRAVSKAGVLEAYLKWVNETLSACPSTLQAKNTSALLLVQQALSLLSKAYKQPVSPLVTRPALFLYSHITSALSLLEHVTWAINTAQPSAELDAEVFRRWVEEGSWGGSLASVAEEVKRSLEASADRVSADAKIVYGDQAKSAVVEIARAHL</sequence>
<dbReference type="EMBL" id="JASBNA010000040">
    <property type="protein sequence ID" value="KAK7681617.1"/>
    <property type="molecule type" value="Genomic_DNA"/>
</dbReference>
<dbReference type="PANTHER" id="PTHR42707">
    <property type="entry name" value="ACYL-COA DEHYDROGENASE"/>
    <property type="match status" value="1"/>
</dbReference>
<evidence type="ECO:0000259" key="7">
    <source>
        <dbReference type="Pfam" id="PF18158"/>
    </source>
</evidence>